<dbReference type="Pfam" id="PF05977">
    <property type="entry name" value="MFS_3"/>
    <property type="match status" value="1"/>
</dbReference>
<feature type="transmembrane region" description="Helical" evidence="7">
    <location>
        <begin position="327"/>
        <end position="349"/>
    </location>
</feature>
<feature type="transmembrane region" description="Helical" evidence="7">
    <location>
        <begin position="93"/>
        <end position="114"/>
    </location>
</feature>
<accession>A0ABN7ZAE4</accession>
<feature type="transmembrane region" description="Helical" evidence="7">
    <location>
        <begin position="61"/>
        <end position="81"/>
    </location>
</feature>
<keyword evidence="10" id="KW-1185">Reference proteome</keyword>
<gene>
    <name evidence="9" type="primary">entS_3</name>
    <name evidence="9" type="ORF">LMG23994_04627</name>
</gene>
<evidence type="ECO:0000256" key="4">
    <source>
        <dbReference type="ARBA" id="ARBA00022692"/>
    </source>
</evidence>
<dbReference type="Proteomes" id="UP000701702">
    <property type="component" value="Unassembled WGS sequence"/>
</dbReference>
<dbReference type="PANTHER" id="PTHR23513">
    <property type="entry name" value="INTEGRAL MEMBRANE EFFLUX PROTEIN-RELATED"/>
    <property type="match status" value="1"/>
</dbReference>
<keyword evidence="3" id="KW-1003">Cell membrane</keyword>
<dbReference type="InterPro" id="IPR020846">
    <property type="entry name" value="MFS_dom"/>
</dbReference>
<feature type="transmembrane region" description="Helical" evidence="7">
    <location>
        <begin position="120"/>
        <end position="144"/>
    </location>
</feature>
<feature type="transmembrane region" description="Helical" evidence="7">
    <location>
        <begin position="387"/>
        <end position="408"/>
    </location>
</feature>
<dbReference type="InterPro" id="IPR010290">
    <property type="entry name" value="TM_effector"/>
</dbReference>
<evidence type="ECO:0000256" key="6">
    <source>
        <dbReference type="ARBA" id="ARBA00023136"/>
    </source>
</evidence>
<keyword evidence="6 7" id="KW-0472">Membrane</keyword>
<dbReference type="EMBL" id="CAJZAF010000029">
    <property type="protein sequence ID" value="CAG9181240.1"/>
    <property type="molecule type" value="Genomic_DNA"/>
</dbReference>
<dbReference type="PANTHER" id="PTHR23513:SF11">
    <property type="entry name" value="STAPHYLOFERRIN A TRANSPORTER"/>
    <property type="match status" value="1"/>
</dbReference>
<keyword evidence="5 7" id="KW-1133">Transmembrane helix</keyword>
<evidence type="ECO:0000313" key="10">
    <source>
        <dbReference type="Proteomes" id="UP000701702"/>
    </source>
</evidence>
<name>A0ABN7ZAE4_9BURK</name>
<dbReference type="SUPFAM" id="SSF103473">
    <property type="entry name" value="MFS general substrate transporter"/>
    <property type="match status" value="1"/>
</dbReference>
<protein>
    <submittedName>
        <fullName evidence="9">Enterobactin exporter EntS</fullName>
    </submittedName>
</protein>
<organism evidence="9 10">
    <name type="scientific">Cupriavidus pinatubonensis</name>
    <dbReference type="NCBI Taxonomy" id="248026"/>
    <lineage>
        <taxon>Bacteria</taxon>
        <taxon>Pseudomonadati</taxon>
        <taxon>Pseudomonadota</taxon>
        <taxon>Betaproteobacteria</taxon>
        <taxon>Burkholderiales</taxon>
        <taxon>Burkholderiaceae</taxon>
        <taxon>Cupriavidus</taxon>
    </lineage>
</organism>
<sequence length="543" mass="56986">MDNSKASPSGAPSRTGAPVAGPFSYPAFTVLWIATVLSNIGTWMHDVGAGWLMTSLAPSPAWVALVQTATSLPVFLLALPAGALADILDRRKMLLAVQIVMALVAASLGVVVLLGAATPVLLLLFTFAMGVGAAITAPAWQAIVPSLVPRQALQQAVATNSVGINISRAIGPALAGFIISGIGVAAPFLINAVSFLAVVAALAWWRPPAPAERRLPTEDLLGAMRAGVRFAWHSQALKATLARAAAFFLFASAYWAMLPLIVRQVLAGGAQLYGVLLGCVGVGAVLGALGLGRLRQRLGPDRVVALGTLGTVVALLLFATIHNPVAAGVASLVAGASWIAVLTTLNVSAQTSLPEWVRARGLSIFVTVFFGSMSAGSIVWGQTATHFGISAALLIASAGAVLAIALTWRYKLQQGDSSQLAPSMHWPAPTVSDEVAHDRGPVLITIEYQVRPENAARFVATLDELSQARLRDGAFSWGLFEDAAQPGRYVECFQVVSWLEHLRQHERVTLHDRDVQERALAFHSGAQPPVVSHFIAPQTPPAA</sequence>
<dbReference type="PROSITE" id="PS50850">
    <property type="entry name" value="MFS"/>
    <property type="match status" value="1"/>
</dbReference>
<proteinExistence type="predicted"/>
<reference evidence="9 10" key="1">
    <citation type="submission" date="2021-08" db="EMBL/GenBank/DDBJ databases">
        <authorList>
            <person name="Peeters C."/>
        </authorList>
    </citation>
    <scope>NUCLEOTIDE SEQUENCE [LARGE SCALE GENOMIC DNA]</scope>
    <source>
        <strain evidence="9 10">LMG 23994</strain>
    </source>
</reference>
<comment type="subcellular location">
    <subcellularLocation>
        <location evidence="1">Cell membrane</location>
        <topology evidence="1">Multi-pass membrane protein</topology>
    </subcellularLocation>
</comment>
<feature type="transmembrane region" description="Helical" evidence="7">
    <location>
        <begin position="361"/>
        <end position="381"/>
    </location>
</feature>
<evidence type="ECO:0000256" key="3">
    <source>
        <dbReference type="ARBA" id="ARBA00022475"/>
    </source>
</evidence>
<evidence type="ECO:0000256" key="2">
    <source>
        <dbReference type="ARBA" id="ARBA00022448"/>
    </source>
</evidence>
<comment type="caution">
    <text evidence="9">The sequence shown here is derived from an EMBL/GenBank/DDBJ whole genome shotgun (WGS) entry which is preliminary data.</text>
</comment>
<feature type="domain" description="Major facilitator superfamily (MFS) profile" evidence="8">
    <location>
        <begin position="27"/>
        <end position="415"/>
    </location>
</feature>
<dbReference type="Gene3D" id="1.20.1250.20">
    <property type="entry name" value="MFS general substrate transporter like domains"/>
    <property type="match status" value="1"/>
</dbReference>
<feature type="transmembrane region" description="Helical" evidence="7">
    <location>
        <begin position="303"/>
        <end position="321"/>
    </location>
</feature>
<dbReference type="CDD" id="cd06173">
    <property type="entry name" value="MFS_MefA_like"/>
    <property type="match status" value="1"/>
</dbReference>
<feature type="transmembrane region" description="Helical" evidence="7">
    <location>
        <begin position="244"/>
        <end position="266"/>
    </location>
</feature>
<evidence type="ECO:0000256" key="1">
    <source>
        <dbReference type="ARBA" id="ARBA00004651"/>
    </source>
</evidence>
<keyword evidence="2" id="KW-0813">Transport</keyword>
<evidence type="ECO:0000313" key="9">
    <source>
        <dbReference type="EMBL" id="CAG9181240.1"/>
    </source>
</evidence>
<feature type="transmembrane region" description="Helical" evidence="7">
    <location>
        <begin position="23"/>
        <end position="41"/>
    </location>
</feature>
<evidence type="ECO:0000256" key="5">
    <source>
        <dbReference type="ARBA" id="ARBA00022989"/>
    </source>
</evidence>
<dbReference type="InterPro" id="IPR036259">
    <property type="entry name" value="MFS_trans_sf"/>
</dbReference>
<keyword evidence="4 7" id="KW-0812">Transmembrane</keyword>
<evidence type="ECO:0000259" key="8">
    <source>
        <dbReference type="PROSITE" id="PS50850"/>
    </source>
</evidence>
<dbReference type="RefSeq" id="WP_224006392.1">
    <property type="nucleotide sequence ID" value="NZ_CAJZAF010000029.1"/>
</dbReference>
<feature type="transmembrane region" description="Helical" evidence="7">
    <location>
        <begin position="185"/>
        <end position="205"/>
    </location>
</feature>
<feature type="transmembrane region" description="Helical" evidence="7">
    <location>
        <begin position="272"/>
        <end position="291"/>
    </location>
</feature>
<evidence type="ECO:0000256" key="7">
    <source>
        <dbReference type="SAM" id="Phobius"/>
    </source>
</evidence>